<reference evidence="4 5" key="1">
    <citation type="journal article" date="2015" name="Nature">
        <title>rRNA introns, odd ribosomes, and small enigmatic genomes across a large radiation of phyla.</title>
        <authorList>
            <person name="Brown C.T."/>
            <person name="Hug L.A."/>
            <person name="Thomas B.C."/>
            <person name="Sharon I."/>
            <person name="Castelle C.J."/>
            <person name="Singh A."/>
            <person name="Wilkins M.J."/>
            <person name="Williams K.H."/>
            <person name="Banfield J.F."/>
        </authorList>
    </citation>
    <scope>NUCLEOTIDE SEQUENCE [LARGE SCALE GENOMIC DNA]</scope>
</reference>
<protein>
    <submittedName>
        <fullName evidence="4">ABC transporter related protein</fullName>
    </submittedName>
</protein>
<feature type="domain" description="ABC transporter" evidence="3">
    <location>
        <begin position="2"/>
        <end position="223"/>
    </location>
</feature>
<feature type="domain" description="ABC transporter" evidence="3">
    <location>
        <begin position="287"/>
        <end position="492"/>
    </location>
</feature>
<evidence type="ECO:0000259" key="3">
    <source>
        <dbReference type="PROSITE" id="PS50893"/>
    </source>
</evidence>
<dbReference type="SUPFAM" id="SSF52540">
    <property type="entry name" value="P-loop containing nucleoside triphosphate hydrolases"/>
    <property type="match status" value="2"/>
</dbReference>
<dbReference type="PATRIC" id="fig|1618550.3.peg.439"/>
<dbReference type="SMART" id="SM00382">
    <property type="entry name" value="AAA"/>
    <property type="match status" value="2"/>
</dbReference>
<dbReference type="Gene3D" id="3.40.50.300">
    <property type="entry name" value="P-loop containing nucleotide triphosphate hydrolases"/>
    <property type="match status" value="2"/>
</dbReference>
<dbReference type="CDD" id="cd03221">
    <property type="entry name" value="ABCF_EF-3"/>
    <property type="match status" value="2"/>
</dbReference>
<name>A0A0G0QMN7_9BACT</name>
<dbReference type="PROSITE" id="PS00211">
    <property type="entry name" value="ABC_TRANSPORTER_1"/>
    <property type="match status" value="2"/>
</dbReference>
<dbReference type="PANTHER" id="PTHR42855:SF2">
    <property type="entry name" value="DRUG RESISTANCE ABC TRANSPORTER,ATP-BINDING PROTEIN"/>
    <property type="match status" value="1"/>
</dbReference>
<dbReference type="InterPro" id="IPR003439">
    <property type="entry name" value="ABC_transporter-like_ATP-bd"/>
</dbReference>
<evidence type="ECO:0000256" key="2">
    <source>
        <dbReference type="ARBA" id="ARBA00022840"/>
    </source>
</evidence>
<organism evidence="4 5">
    <name type="scientific">Candidatus Woesebacteria bacterium GW2011_GWA1_39_21</name>
    <dbReference type="NCBI Taxonomy" id="1618550"/>
    <lineage>
        <taxon>Bacteria</taxon>
        <taxon>Candidatus Woeseibacteriota</taxon>
    </lineage>
</organism>
<comment type="caution">
    <text evidence="4">The sequence shown here is derived from an EMBL/GenBank/DDBJ whole genome shotgun (WGS) entry which is preliminary data.</text>
</comment>
<proteinExistence type="predicted"/>
<evidence type="ECO:0000313" key="5">
    <source>
        <dbReference type="Proteomes" id="UP000034246"/>
    </source>
</evidence>
<accession>A0A0G0QMN7</accession>
<dbReference type="Proteomes" id="UP000034246">
    <property type="component" value="Unassembled WGS sequence"/>
</dbReference>
<dbReference type="InterPro" id="IPR051309">
    <property type="entry name" value="ABCF_ATPase"/>
</dbReference>
<dbReference type="GO" id="GO:0005524">
    <property type="term" value="F:ATP binding"/>
    <property type="evidence" value="ECO:0007669"/>
    <property type="project" value="UniProtKB-KW"/>
</dbReference>
<evidence type="ECO:0000313" key="4">
    <source>
        <dbReference type="EMBL" id="KKR11620.1"/>
    </source>
</evidence>
<dbReference type="InterPro" id="IPR017871">
    <property type="entry name" value="ABC_transporter-like_CS"/>
</dbReference>
<dbReference type="GO" id="GO:0016887">
    <property type="term" value="F:ATP hydrolysis activity"/>
    <property type="evidence" value="ECO:0007669"/>
    <property type="project" value="InterPro"/>
</dbReference>
<dbReference type="InterPro" id="IPR027417">
    <property type="entry name" value="P-loop_NTPase"/>
</dbReference>
<sequence>MLKVADLSFSFSDTPLYEKVNFIVGKGQKIGLVGPNGSGKSTLFNILLGHEDGYKGKVEVNGNTVLVPQEVKYDPEMEKSDTVRSYVDSKNDYQDFEIYKIFDGLGFSINLFDDPKILSGGQKTKLALSRALLQKSDTLLLDEPTNFMDDTGKIWLMNFLSNYEGTLIVVSHDLKLLDRAIDKVLAVNPVTKTIDEYKGNYSAYLKLKAEKEKLLAKQILIKQKHIKHLEEGLRKMARFNSKKGVRKKTLQRKKLGREKMDLPDLPKEVRVIRINLPEPSRVGELPLRATNISKSFGNVQVLVNLTLTLRRGERIAFIGPNGSGKSTFIKILMGLLNPDSGEVILDDRTDVGYYSQEFELFDFNKNVIDTFVEKTKRDTGFARSFLGRFMFSGDKVFQKVSLLSGGEKTRLSIAVLTGCNHNVLVLDEPTTYLDVMSQRVILEALKDYKGTIIIVSHTPEFVRELNPHKALLFPEEKLVFWDNDLLEKVGEI</sequence>
<dbReference type="PROSITE" id="PS50893">
    <property type="entry name" value="ABC_TRANSPORTER_2"/>
    <property type="match status" value="2"/>
</dbReference>
<dbReference type="InterPro" id="IPR003593">
    <property type="entry name" value="AAA+_ATPase"/>
</dbReference>
<dbReference type="Pfam" id="PF00005">
    <property type="entry name" value="ABC_tran"/>
    <property type="match status" value="2"/>
</dbReference>
<evidence type="ECO:0000256" key="1">
    <source>
        <dbReference type="ARBA" id="ARBA00022741"/>
    </source>
</evidence>
<dbReference type="AlphaFoldDB" id="A0A0G0QMN7"/>
<dbReference type="PANTHER" id="PTHR42855">
    <property type="entry name" value="ABC TRANSPORTER ATP-BINDING SUBUNIT"/>
    <property type="match status" value="1"/>
</dbReference>
<keyword evidence="1" id="KW-0547">Nucleotide-binding</keyword>
<dbReference type="EMBL" id="LBWP01000005">
    <property type="protein sequence ID" value="KKR11620.1"/>
    <property type="molecule type" value="Genomic_DNA"/>
</dbReference>
<dbReference type="Pfam" id="PF12848">
    <property type="entry name" value="ABC_tran_Xtn"/>
    <property type="match status" value="1"/>
</dbReference>
<dbReference type="InterPro" id="IPR032781">
    <property type="entry name" value="ABC_tran_Xtn"/>
</dbReference>
<dbReference type="STRING" id="1618550.UT39_C0005G0055"/>
<gene>
    <name evidence="4" type="ORF">UT39_C0005G0055</name>
</gene>
<keyword evidence="2" id="KW-0067">ATP-binding</keyword>